<dbReference type="SUPFAM" id="SSF48264">
    <property type="entry name" value="Cytochrome P450"/>
    <property type="match status" value="1"/>
</dbReference>
<keyword evidence="4 8" id="KW-0560">Oxidoreductase</keyword>
<keyword evidence="7 8" id="KW-0349">Heme</keyword>
<evidence type="ECO:0008006" key="12">
    <source>
        <dbReference type="Google" id="ProtNLM"/>
    </source>
</evidence>
<dbReference type="GO" id="GO:0005506">
    <property type="term" value="F:iron ion binding"/>
    <property type="evidence" value="ECO:0007669"/>
    <property type="project" value="InterPro"/>
</dbReference>
<evidence type="ECO:0000256" key="7">
    <source>
        <dbReference type="PIRSR" id="PIRSR602401-1"/>
    </source>
</evidence>
<evidence type="ECO:0000256" key="6">
    <source>
        <dbReference type="ARBA" id="ARBA00023033"/>
    </source>
</evidence>
<dbReference type="CDD" id="cd11060">
    <property type="entry name" value="CYP57A1-like"/>
    <property type="match status" value="1"/>
</dbReference>
<dbReference type="GO" id="GO:0004497">
    <property type="term" value="F:monooxygenase activity"/>
    <property type="evidence" value="ECO:0007669"/>
    <property type="project" value="UniProtKB-KW"/>
</dbReference>
<comment type="similarity">
    <text evidence="2 8">Belongs to the cytochrome P450 family.</text>
</comment>
<name>A0A438NEJ8_EXOME</name>
<evidence type="ECO:0000256" key="1">
    <source>
        <dbReference type="ARBA" id="ARBA00001971"/>
    </source>
</evidence>
<keyword evidence="9" id="KW-0472">Membrane</keyword>
<dbReference type="OrthoDB" id="3934656at2759"/>
<keyword evidence="6 8" id="KW-0503">Monooxygenase</keyword>
<keyword evidence="3 7" id="KW-0479">Metal-binding</keyword>
<reference evidence="10 11" key="1">
    <citation type="submission" date="2017-03" db="EMBL/GenBank/DDBJ databases">
        <title>Genomes of endolithic fungi from Antarctica.</title>
        <authorList>
            <person name="Coleine C."/>
            <person name="Masonjones S."/>
            <person name="Stajich J.E."/>
        </authorList>
    </citation>
    <scope>NUCLEOTIDE SEQUENCE [LARGE SCALE GENOMIC DNA]</scope>
    <source>
        <strain evidence="10 11">CCFEE 6314</strain>
    </source>
</reference>
<dbReference type="AlphaFoldDB" id="A0A438NEJ8"/>
<feature type="binding site" description="axial binding residue" evidence="7">
    <location>
        <position position="454"/>
    </location>
    <ligand>
        <name>heme</name>
        <dbReference type="ChEBI" id="CHEBI:30413"/>
    </ligand>
    <ligandPart>
        <name>Fe</name>
        <dbReference type="ChEBI" id="CHEBI:18248"/>
    </ligandPart>
</feature>
<evidence type="ECO:0000256" key="2">
    <source>
        <dbReference type="ARBA" id="ARBA00010617"/>
    </source>
</evidence>
<comment type="caution">
    <text evidence="10">The sequence shown here is derived from an EMBL/GenBank/DDBJ whole genome shotgun (WGS) entry which is preliminary data.</text>
</comment>
<keyword evidence="9" id="KW-1133">Transmembrane helix</keyword>
<dbReference type="PRINTS" id="PR00385">
    <property type="entry name" value="P450"/>
</dbReference>
<evidence type="ECO:0000256" key="9">
    <source>
        <dbReference type="SAM" id="Phobius"/>
    </source>
</evidence>
<dbReference type="InterPro" id="IPR036396">
    <property type="entry name" value="Cyt_P450_sf"/>
</dbReference>
<dbReference type="EMBL" id="NAJM01000005">
    <property type="protein sequence ID" value="RVX74163.1"/>
    <property type="molecule type" value="Genomic_DNA"/>
</dbReference>
<evidence type="ECO:0000256" key="3">
    <source>
        <dbReference type="ARBA" id="ARBA00022723"/>
    </source>
</evidence>
<gene>
    <name evidence="10" type="ORF">B0A52_01995</name>
</gene>
<dbReference type="PRINTS" id="PR00463">
    <property type="entry name" value="EP450I"/>
</dbReference>
<dbReference type="InterPro" id="IPR001128">
    <property type="entry name" value="Cyt_P450"/>
</dbReference>
<dbReference type="VEuPathDB" id="FungiDB:PV10_04891"/>
<keyword evidence="9" id="KW-0812">Transmembrane</keyword>
<dbReference type="PROSITE" id="PS00086">
    <property type="entry name" value="CYTOCHROME_P450"/>
    <property type="match status" value="1"/>
</dbReference>
<dbReference type="InterPro" id="IPR002401">
    <property type="entry name" value="Cyt_P450_E_grp-I"/>
</dbReference>
<comment type="cofactor">
    <cofactor evidence="1 7">
        <name>heme</name>
        <dbReference type="ChEBI" id="CHEBI:30413"/>
    </cofactor>
</comment>
<evidence type="ECO:0000313" key="11">
    <source>
        <dbReference type="Proteomes" id="UP000288859"/>
    </source>
</evidence>
<dbReference type="Gene3D" id="1.10.630.10">
    <property type="entry name" value="Cytochrome P450"/>
    <property type="match status" value="1"/>
</dbReference>
<dbReference type="FunFam" id="1.10.630.10:FF:000050">
    <property type="entry name" value="Cytochrome P450 monooxygenase"/>
    <property type="match status" value="1"/>
</dbReference>
<evidence type="ECO:0000256" key="8">
    <source>
        <dbReference type="RuleBase" id="RU000461"/>
    </source>
</evidence>
<accession>A0A438NEJ8</accession>
<dbReference type="Pfam" id="PF00067">
    <property type="entry name" value="p450"/>
    <property type="match status" value="1"/>
</dbReference>
<dbReference type="GO" id="GO:0020037">
    <property type="term" value="F:heme binding"/>
    <property type="evidence" value="ECO:0007669"/>
    <property type="project" value="InterPro"/>
</dbReference>
<organism evidence="10 11">
    <name type="scientific">Exophiala mesophila</name>
    <name type="common">Black yeast-like fungus</name>
    <dbReference type="NCBI Taxonomy" id="212818"/>
    <lineage>
        <taxon>Eukaryota</taxon>
        <taxon>Fungi</taxon>
        <taxon>Dikarya</taxon>
        <taxon>Ascomycota</taxon>
        <taxon>Pezizomycotina</taxon>
        <taxon>Eurotiomycetes</taxon>
        <taxon>Chaetothyriomycetidae</taxon>
        <taxon>Chaetothyriales</taxon>
        <taxon>Herpotrichiellaceae</taxon>
        <taxon>Exophiala</taxon>
    </lineage>
</organism>
<dbReference type="InterPro" id="IPR050121">
    <property type="entry name" value="Cytochrome_P450_monoxygenase"/>
</dbReference>
<evidence type="ECO:0000256" key="4">
    <source>
        <dbReference type="ARBA" id="ARBA00023002"/>
    </source>
</evidence>
<feature type="transmembrane region" description="Helical" evidence="9">
    <location>
        <begin position="7"/>
        <end position="29"/>
    </location>
</feature>
<evidence type="ECO:0000256" key="5">
    <source>
        <dbReference type="ARBA" id="ARBA00023004"/>
    </source>
</evidence>
<dbReference type="PANTHER" id="PTHR24305">
    <property type="entry name" value="CYTOCHROME P450"/>
    <property type="match status" value="1"/>
</dbReference>
<dbReference type="GO" id="GO:0016705">
    <property type="term" value="F:oxidoreductase activity, acting on paired donors, with incorporation or reduction of molecular oxygen"/>
    <property type="evidence" value="ECO:0007669"/>
    <property type="project" value="InterPro"/>
</dbReference>
<keyword evidence="5 7" id="KW-0408">Iron</keyword>
<proteinExistence type="inferred from homology"/>
<dbReference type="Proteomes" id="UP000288859">
    <property type="component" value="Unassembled WGS sequence"/>
</dbReference>
<sequence>MLFDVQLIWRMCFLALFLFPIYWILWIIYARTLHPLAGIPGPWLASVSRVWIILKTRRGHMDEIQRALHAQYGPLIRIAPNEIACSEPEAIKQIYRTQAPLTKTDFYPPWRNTSMSKYPDNFSGTDEKLHSERRRIVNNVYTLSNVLQSEVYIDKCSNLFVEKMREFADKRTQVDLGEWLQWYAFDVIGELYFGRMFGFMEFSRDQGNYIQSLDTLIPTIVTSAVSPTYIRPFILGSAIISSEARRALKAFDHIGDAARKCVAERMKTAANPQDHTRRDLMHQLLEIVHSKGEKLDFGIHEVEFEAYVGLFAGSDTTAIAMRAVLYFLMTHPVEYSKVKAEIDQAATAGELSSPVKYAEALKLPYLCASIKEALRLHPSVGLTMPRISPMEGLNLCGHYIPKGYYVGMNAAVVQRDPRIFGTEVDEFRPSRWIDGDAKNMDKYMLHFGAGTRTCIGKNISICEIHKLIPTILREFDLELAHPERPWETDDLWFNKQRGIHVKLGRRPQL</sequence>
<dbReference type="InterPro" id="IPR017972">
    <property type="entry name" value="Cyt_P450_CS"/>
</dbReference>
<protein>
    <recommendedName>
        <fullName evidence="12">Pisatin demethylase</fullName>
    </recommendedName>
</protein>
<evidence type="ECO:0000313" key="10">
    <source>
        <dbReference type="EMBL" id="RVX74163.1"/>
    </source>
</evidence>
<dbReference type="PANTHER" id="PTHR24305:SF229">
    <property type="entry name" value="P450, PUTATIVE (EUROFUNG)-RELATED"/>
    <property type="match status" value="1"/>
</dbReference>